<dbReference type="EMBL" id="NEXE01000098">
    <property type="protein sequence ID" value="PSN89335.1"/>
    <property type="molecule type" value="Genomic_DNA"/>
</dbReference>
<evidence type="ECO:0000313" key="1">
    <source>
        <dbReference type="EMBL" id="PSN89335.1"/>
    </source>
</evidence>
<evidence type="ECO:0000313" key="2">
    <source>
        <dbReference type="Proteomes" id="UP000240322"/>
    </source>
</evidence>
<dbReference type="Proteomes" id="UP000240322">
    <property type="component" value="Unassembled WGS sequence"/>
</dbReference>
<name>A0A2R6ASL3_9ARCH</name>
<proteinExistence type="predicted"/>
<organism evidence="1 2">
    <name type="scientific">Candidatus Marsarchaeota G2 archaeon OSP_D</name>
    <dbReference type="NCBI Taxonomy" id="1978157"/>
    <lineage>
        <taxon>Archaea</taxon>
        <taxon>Candidatus Marsarchaeota</taxon>
        <taxon>Candidatus Marsarchaeota group 2</taxon>
    </lineage>
</organism>
<comment type="caution">
    <text evidence="1">The sequence shown here is derived from an EMBL/GenBank/DDBJ whole genome shotgun (WGS) entry which is preliminary data.</text>
</comment>
<sequence>MQTPDEFIGNSQPCLLVSGRTQPLTPSPAHPLTRSPAFHVAGEGLMGNADHLQPLGVHVPLSLSAEVLGLRYQPTANAQPNA</sequence>
<protein>
    <submittedName>
        <fullName evidence="1">Uncharacterized protein</fullName>
    </submittedName>
</protein>
<accession>A0A2R6ASL3</accession>
<dbReference type="AlphaFoldDB" id="A0A2R6ASL3"/>
<reference evidence="1 2" key="1">
    <citation type="submission" date="2017-04" db="EMBL/GenBank/DDBJ databases">
        <title>Novel microbial lineages endemic to geothermal iron-oxide mats fill important gaps in the evolutionary history of Archaea.</title>
        <authorList>
            <person name="Jay Z.J."/>
            <person name="Beam J.P."/>
            <person name="Dlakic M."/>
            <person name="Rusch D.B."/>
            <person name="Kozubal M.A."/>
            <person name="Inskeep W.P."/>
        </authorList>
    </citation>
    <scope>NUCLEOTIDE SEQUENCE [LARGE SCALE GENOMIC DNA]</scope>
    <source>
        <strain evidence="1">OSP_D</strain>
    </source>
</reference>
<gene>
    <name evidence="1" type="ORF">B9Q03_08575</name>
</gene>